<evidence type="ECO:0000256" key="6">
    <source>
        <dbReference type="ARBA" id="ARBA00022840"/>
    </source>
</evidence>
<keyword evidence="5" id="KW-0547">Nucleotide-binding</keyword>
<dbReference type="GO" id="GO:0004672">
    <property type="term" value="F:protein kinase activity"/>
    <property type="evidence" value="ECO:0007669"/>
    <property type="project" value="InterPro"/>
</dbReference>
<evidence type="ECO:0000256" key="7">
    <source>
        <dbReference type="ARBA" id="ARBA00022989"/>
    </source>
</evidence>
<dbReference type="Pfam" id="PF23472">
    <property type="entry name" value="LysM2_CERK1_LYK3_4_5"/>
    <property type="match status" value="1"/>
</dbReference>
<evidence type="ECO:0000313" key="14">
    <source>
        <dbReference type="EMBL" id="KAJ7966700.1"/>
    </source>
</evidence>
<dbReference type="Pfam" id="PF23446">
    <property type="entry name" value="LysM1_NFP_LYK"/>
    <property type="match status" value="1"/>
</dbReference>
<dbReference type="InterPro" id="IPR011009">
    <property type="entry name" value="Kinase-like_dom_sf"/>
</dbReference>
<keyword evidence="8 10" id="KW-0472">Membrane</keyword>
<dbReference type="Gene3D" id="1.10.510.10">
    <property type="entry name" value="Transferase(Phosphotransferase) domain 1"/>
    <property type="match status" value="1"/>
</dbReference>
<evidence type="ECO:0000256" key="2">
    <source>
        <dbReference type="ARBA" id="ARBA00022475"/>
    </source>
</evidence>
<evidence type="ECO:0000256" key="4">
    <source>
        <dbReference type="ARBA" id="ARBA00022729"/>
    </source>
</evidence>
<dbReference type="PROSITE" id="PS50011">
    <property type="entry name" value="PROTEIN_KINASE_DOM"/>
    <property type="match status" value="1"/>
</dbReference>
<dbReference type="PROSITE" id="PS51782">
    <property type="entry name" value="LYSM"/>
    <property type="match status" value="1"/>
</dbReference>
<keyword evidence="7 10" id="KW-1133">Transmembrane helix</keyword>
<dbReference type="GO" id="GO:0005524">
    <property type="term" value="F:ATP binding"/>
    <property type="evidence" value="ECO:0007669"/>
    <property type="project" value="UniProtKB-KW"/>
</dbReference>
<comment type="caution">
    <text evidence="14">The sequence shown here is derived from an EMBL/GenBank/DDBJ whole genome shotgun (WGS) entry which is preliminary data.</text>
</comment>
<keyword evidence="14" id="KW-0418">Kinase</keyword>
<dbReference type="Gene3D" id="3.30.200.20">
    <property type="entry name" value="Phosphorylase Kinase, domain 1"/>
    <property type="match status" value="1"/>
</dbReference>
<dbReference type="InterPro" id="IPR000719">
    <property type="entry name" value="Prot_kinase_dom"/>
</dbReference>
<reference evidence="14" key="1">
    <citation type="journal article" date="2023" name="Science">
        <title>Elucidation of the pathway for biosynthesis of saponin adjuvants from the soapbark tree.</title>
        <authorList>
            <person name="Reed J."/>
            <person name="Orme A."/>
            <person name="El-Demerdash A."/>
            <person name="Owen C."/>
            <person name="Martin L.B.B."/>
            <person name="Misra R.C."/>
            <person name="Kikuchi S."/>
            <person name="Rejzek M."/>
            <person name="Martin A.C."/>
            <person name="Harkess A."/>
            <person name="Leebens-Mack J."/>
            <person name="Louveau T."/>
            <person name="Stephenson M.J."/>
            <person name="Osbourn A."/>
        </authorList>
    </citation>
    <scope>NUCLEOTIDE SEQUENCE</scope>
    <source>
        <strain evidence="14">S10</strain>
    </source>
</reference>
<keyword evidence="14" id="KW-0808">Transferase</keyword>
<feature type="domain" description="LysM" evidence="13">
    <location>
        <begin position="186"/>
        <end position="231"/>
    </location>
</feature>
<sequence length="627" mass="70718">MIQIFLVLFILTSIALYANAQQNYSANSVLSCKNNDENGPSPAFLYTCNGMHHSCKSFLIFQSQPPYNSIPMISNLTSTNLEELARINNVMTSTFFPMSKEVIVPVNCSCLAKDYYQANTKYITSGYETYFVIANNTYQGLSTCDSLKRANPYGELEIRPGLQLNVPLRCACPTSNQTAKGIKYLLTYSVYWGDKVENISKRFNVSTESILDANGFSTRETILYPFTTILIPLPIEPSSSQTVIHNNQTVISPPPPSNPIKQRRKRKFHLLVAIAVSCFVLLLSLILFAIYLHKMRSGSSKRVIKGRTKWVSTEEIRVEIASIEHVSKLFSFEEINTATENFNSKNRLKGSVYRGVFDREILAVKKTSTDASKEVNMQKKINHFNLTKLEGYCENHGSFYLVFEYMNNGSLREWLSRNNSEEHHSWDKRLQIALDVANGLYYLHYFTEPCYVHKNINANNILLNIDLRAKIANFKLATETKKEITFGPPTTNVVGKGGYMAPECMKTGLVTPKIDVYAYGVLLLELITGRDSVLVQNGKRVMLSAAIVPLIESESAEAELSLFVDPRLKGNYEEGFALQLAKLSVACLIQEPTRRPDMGEVVSSLLKMHTVVHRIKPSETDDSRLER</sequence>
<dbReference type="InterPro" id="IPR052611">
    <property type="entry name" value="Plant_RLK_LysM"/>
</dbReference>
<feature type="chain" id="PRO_5042064182" evidence="11">
    <location>
        <begin position="21"/>
        <end position="627"/>
    </location>
</feature>
<evidence type="ECO:0000256" key="10">
    <source>
        <dbReference type="SAM" id="Phobius"/>
    </source>
</evidence>
<accession>A0AAD7M0W5</accession>
<dbReference type="InterPro" id="IPR056562">
    <property type="entry name" value="LysM2_CERK1_LYK3_4_5"/>
</dbReference>
<evidence type="ECO:0000256" key="11">
    <source>
        <dbReference type="SAM" id="SignalP"/>
    </source>
</evidence>
<dbReference type="AlphaFoldDB" id="A0AAD7M0W5"/>
<dbReference type="InterPro" id="IPR001245">
    <property type="entry name" value="Ser-Thr/Tyr_kinase_cat_dom"/>
</dbReference>
<proteinExistence type="predicted"/>
<dbReference type="GO" id="GO:0051707">
    <property type="term" value="P:response to other organism"/>
    <property type="evidence" value="ECO:0007669"/>
    <property type="project" value="UniProtKB-ARBA"/>
</dbReference>
<dbReference type="EMBL" id="JARAOO010000006">
    <property type="protein sequence ID" value="KAJ7966700.1"/>
    <property type="molecule type" value="Genomic_DNA"/>
</dbReference>
<dbReference type="InterPro" id="IPR036779">
    <property type="entry name" value="LysM_dom_sf"/>
</dbReference>
<keyword evidence="4 11" id="KW-0732">Signal</keyword>
<evidence type="ECO:0000256" key="3">
    <source>
        <dbReference type="ARBA" id="ARBA00022692"/>
    </source>
</evidence>
<keyword evidence="15" id="KW-1185">Reference proteome</keyword>
<dbReference type="FunFam" id="1.10.510.10:FF:000468">
    <property type="entry name" value="PTI1-like tyrosine-protein kinase 3"/>
    <property type="match status" value="1"/>
</dbReference>
<dbReference type="Gene3D" id="3.10.350.10">
    <property type="entry name" value="LysM domain"/>
    <property type="match status" value="1"/>
</dbReference>
<feature type="domain" description="Protein kinase" evidence="12">
    <location>
        <begin position="289"/>
        <end position="612"/>
    </location>
</feature>
<name>A0AAD7M0W5_QUISA</name>
<evidence type="ECO:0000313" key="15">
    <source>
        <dbReference type="Proteomes" id="UP001163823"/>
    </source>
</evidence>
<dbReference type="InterPro" id="IPR056563">
    <property type="entry name" value="LysM3_LYK4_5"/>
</dbReference>
<keyword evidence="14" id="KW-0675">Receptor</keyword>
<organism evidence="14 15">
    <name type="scientific">Quillaja saponaria</name>
    <name type="common">Soap bark tree</name>
    <dbReference type="NCBI Taxonomy" id="32244"/>
    <lineage>
        <taxon>Eukaryota</taxon>
        <taxon>Viridiplantae</taxon>
        <taxon>Streptophyta</taxon>
        <taxon>Embryophyta</taxon>
        <taxon>Tracheophyta</taxon>
        <taxon>Spermatophyta</taxon>
        <taxon>Magnoliopsida</taxon>
        <taxon>eudicotyledons</taxon>
        <taxon>Gunneridae</taxon>
        <taxon>Pentapetalae</taxon>
        <taxon>rosids</taxon>
        <taxon>fabids</taxon>
        <taxon>Fabales</taxon>
        <taxon>Quillajaceae</taxon>
        <taxon>Quillaja</taxon>
    </lineage>
</organism>
<evidence type="ECO:0000256" key="8">
    <source>
        <dbReference type="ARBA" id="ARBA00023136"/>
    </source>
</evidence>
<keyword evidence="6" id="KW-0067">ATP-binding</keyword>
<dbReference type="InterPro" id="IPR056561">
    <property type="entry name" value="NFP_LYK_LysM1"/>
</dbReference>
<dbReference type="KEGG" id="qsa:O6P43_016131"/>
<evidence type="ECO:0000259" key="13">
    <source>
        <dbReference type="PROSITE" id="PS51782"/>
    </source>
</evidence>
<dbReference type="PANTHER" id="PTHR45927">
    <property type="entry name" value="LYSM-DOMAIN RECEPTOR-LIKE KINASE-RELATED"/>
    <property type="match status" value="1"/>
</dbReference>
<dbReference type="GO" id="GO:0005886">
    <property type="term" value="C:plasma membrane"/>
    <property type="evidence" value="ECO:0007669"/>
    <property type="project" value="UniProtKB-SubCell"/>
</dbReference>
<dbReference type="Proteomes" id="UP001163823">
    <property type="component" value="Chromosome 6"/>
</dbReference>
<dbReference type="PANTHER" id="PTHR45927:SF7">
    <property type="entry name" value="LYSM-DOMAIN RECEPTOR-LIKE KINASE"/>
    <property type="match status" value="1"/>
</dbReference>
<dbReference type="Pfam" id="PF07714">
    <property type="entry name" value="PK_Tyr_Ser-Thr"/>
    <property type="match status" value="1"/>
</dbReference>
<protein>
    <submittedName>
        <fullName evidence="14">LysM receptor kinase</fullName>
    </submittedName>
</protein>
<feature type="transmembrane region" description="Helical" evidence="10">
    <location>
        <begin position="268"/>
        <end position="292"/>
    </location>
</feature>
<gene>
    <name evidence="14" type="ORF">O6P43_016131</name>
</gene>
<comment type="subcellular location">
    <subcellularLocation>
        <location evidence="1">Cell membrane</location>
        <topology evidence="1">Single-pass membrane protein</topology>
    </subcellularLocation>
</comment>
<evidence type="ECO:0000259" key="12">
    <source>
        <dbReference type="PROSITE" id="PS50011"/>
    </source>
</evidence>
<keyword evidence="3 10" id="KW-0812">Transmembrane</keyword>
<evidence type="ECO:0000256" key="5">
    <source>
        <dbReference type="ARBA" id="ARBA00022741"/>
    </source>
</evidence>
<keyword evidence="2" id="KW-1003">Cell membrane</keyword>
<dbReference type="Pfam" id="PF23473">
    <property type="entry name" value="LysM3_LYK4_5"/>
    <property type="match status" value="1"/>
</dbReference>
<dbReference type="SUPFAM" id="SSF54106">
    <property type="entry name" value="LysM domain"/>
    <property type="match status" value="1"/>
</dbReference>
<feature type="signal peptide" evidence="11">
    <location>
        <begin position="1"/>
        <end position="20"/>
    </location>
</feature>
<dbReference type="SUPFAM" id="SSF56112">
    <property type="entry name" value="Protein kinase-like (PK-like)"/>
    <property type="match status" value="1"/>
</dbReference>
<evidence type="ECO:0000256" key="1">
    <source>
        <dbReference type="ARBA" id="ARBA00004162"/>
    </source>
</evidence>
<dbReference type="InterPro" id="IPR018392">
    <property type="entry name" value="LysM"/>
</dbReference>
<evidence type="ECO:0000256" key="9">
    <source>
        <dbReference type="ARBA" id="ARBA00023157"/>
    </source>
</evidence>
<keyword evidence="9" id="KW-1015">Disulfide bond</keyword>